<dbReference type="AlphaFoldDB" id="A0A171CV30"/>
<evidence type="ECO:0000313" key="2">
    <source>
        <dbReference type="Proteomes" id="UP000077701"/>
    </source>
</evidence>
<gene>
    <name evidence="1" type="ORF">PS9374_02921</name>
</gene>
<dbReference type="STRING" id="161355.PS9374_02921"/>
<proteinExistence type="predicted"/>
<evidence type="ECO:0000313" key="1">
    <source>
        <dbReference type="EMBL" id="GAT67268.1"/>
    </source>
</evidence>
<dbReference type="EMBL" id="BDCX01000006">
    <property type="protein sequence ID" value="GAT67268.1"/>
    <property type="molecule type" value="Genomic_DNA"/>
</dbReference>
<organism evidence="1 2">
    <name type="scientific">Planomonospora sphaerica</name>
    <dbReference type="NCBI Taxonomy" id="161355"/>
    <lineage>
        <taxon>Bacteria</taxon>
        <taxon>Bacillati</taxon>
        <taxon>Actinomycetota</taxon>
        <taxon>Actinomycetes</taxon>
        <taxon>Streptosporangiales</taxon>
        <taxon>Streptosporangiaceae</taxon>
        <taxon>Planomonospora</taxon>
    </lineage>
</organism>
<protein>
    <submittedName>
        <fullName evidence="1">Uncharacterized protein</fullName>
    </submittedName>
</protein>
<sequence>MHPGGLSGPAGHITGDAIRIAFDAQMVSLADGIAILDLG</sequence>
<name>A0A171CV30_9ACTN</name>
<comment type="caution">
    <text evidence="1">The sequence shown here is derived from an EMBL/GenBank/DDBJ whole genome shotgun (WGS) entry which is preliminary data.</text>
</comment>
<reference evidence="2" key="2">
    <citation type="submission" date="2016-04" db="EMBL/GenBank/DDBJ databases">
        <title>Planomonospora sphaerica JCM9374 whole genome shotgun sequence.</title>
        <authorList>
            <person name="Suzuki T."/>
            <person name="Dohra H."/>
            <person name="Kodani S."/>
        </authorList>
    </citation>
    <scope>NUCLEOTIDE SEQUENCE [LARGE SCALE GENOMIC DNA]</scope>
    <source>
        <strain evidence="2">JCM 9374</strain>
    </source>
</reference>
<accession>A0A171CV30</accession>
<reference evidence="1 2" key="1">
    <citation type="journal article" date="2016" name="Genome Announc.">
        <title>Draft Genome Sequence of Planomonospora sphaerica JCM9374, a Rare Actinomycete.</title>
        <authorList>
            <person name="Dohra H."/>
            <person name="Suzuki T."/>
            <person name="Inoue Y."/>
            <person name="Kodani S."/>
        </authorList>
    </citation>
    <scope>NUCLEOTIDE SEQUENCE [LARGE SCALE GENOMIC DNA]</scope>
    <source>
        <strain evidence="1 2">JCM 9374</strain>
    </source>
</reference>
<keyword evidence="2" id="KW-1185">Reference proteome</keyword>
<dbReference type="Proteomes" id="UP000077701">
    <property type="component" value="Unassembled WGS sequence"/>
</dbReference>